<feature type="domain" description="Thyroglobulin type-1" evidence="10">
    <location>
        <begin position="459"/>
        <end position="525"/>
    </location>
</feature>
<dbReference type="PANTHER" id="PTHR13866">
    <property type="entry name" value="SPARC OSTEONECTIN"/>
    <property type="match status" value="1"/>
</dbReference>
<evidence type="ECO:0000256" key="2">
    <source>
        <dbReference type="ARBA" id="ARBA00022525"/>
    </source>
</evidence>
<comment type="subcellular location">
    <subcellularLocation>
        <location evidence="1">Secreted</location>
    </subcellularLocation>
</comment>
<dbReference type="InterPro" id="IPR036058">
    <property type="entry name" value="Kazal_dom_sf"/>
</dbReference>
<dbReference type="SUPFAM" id="SSF100895">
    <property type="entry name" value="Kazal-type serine protease inhibitors"/>
    <property type="match status" value="1"/>
</dbReference>
<dbReference type="PROSITE" id="PS51465">
    <property type="entry name" value="KAZAL_2"/>
    <property type="match status" value="1"/>
</dbReference>
<keyword evidence="13" id="KW-1185">Reference proteome</keyword>
<feature type="compositionally biased region" description="Low complexity" evidence="9">
    <location>
        <begin position="40"/>
        <end position="51"/>
    </location>
</feature>
<dbReference type="SUPFAM" id="SSF57610">
    <property type="entry name" value="Thyroglobulin type-1 domain"/>
    <property type="match status" value="1"/>
</dbReference>
<dbReference type="InterPro" id="IPR036857">
    <property type="entry name" value="Thyroglobulin_1_sf"/>
</dbReference>
<accession>A0ABQ8JB37</accession>
<feature type="compositionally biased region" description="Low complexity" evidence="9">
    <location>
        <begin position="173"/>
        <end position="189"/>
    </location>
</feature>
<dbReference type="Gene3D" id="3.30.60.30">
    <property type="match status" value="1"/>
</dbReference>
<keyword evidence="6" id="KW-0325">Glycoprotein</keyword>
<organism evidence="12 13">
    <name type="scientific">Dermatophagoides pteronyssinus</name>
    <name type="common">European house dust mite</name>
    <dbReference type="NCBI Taxonomy" id="6956"/>
    <lineage>
        <taxon>Eukaryota</taxon>
        <taxon>Metazoa</taxon>
        <taxon>Ecdysozoa</taxon>
        <taxon>Arthropoda</taxon>
        <taxon>Chelicerata</taxon>
        <taxon>Arachnida</taxon>
        <taxon>Acari</taxon>
        <taxon>Acariformes</taxon>
        <taxon>Sarcoptiformes</taxon>
        <taxon>Astigmata</taxon>
        <taxon>Psoroptidia</taxon>
        <taxon>Analgoidea</taxon>
        <taxon>Pyroglyphidae</taxon>
        <taxon>Dermatophagoidinae</taxon>
        <taxon>Dermatophagoides</taxon>
    </lineage>
</organism>
<feature type="compositionally biased region" description="Low complexity" evidence="9">
    <location>
        <begin position="63"/>
        <end position="81"/>
    </location>
</feature>
<dbReference type="InterPro" id="IPR000716">
    <property type="entry name" value="Thyroglobulin_1"/>
</dbReference>
<dbReference type="SUPFAM" id="SSF47473">
    <property type="entry name" value="EF-hand"/>
    <property type="match status" value="1"/>
</dbReference>
<feature type="region of interest" description="Disordered" evidence="9">
    <location>
        <begin position="137"/>
        <end position="189"/>
    </location>
</feature>
<dbReference type="CDD" id="cd00191">
    <property type="entry name" value="TY"/>
    <property type="match status" value="1"/>
</dbReference>
<evidence type="ECO:0000259" key="11">
    <source>
        <dbReference type="PROSITE" id="PS51465"/>
    </source>
</evidence>
<evidence type="ECO:0000256" key="3">
    <source>
        <dbReference type="ARBA" id="ARBA00022729"/>
    </source>
</evidence>
<evidence type="ECO:0000256" key="8">
    <source>
        <dbReference type="PROSITE-ProRule" id="PRU00500"/>
    </source>
</evidence>
<evidence type="ECO:0000256" key="9">
    <source>
        <dbReference type="SAM" id="MobiDB-lite"/>
    </source>
</evidence>
<dbReference type="Gene3D" id="4.10.800.10">
    <property type="entry name" value="Thyroglobulin type-1"/>
    <property type="match status" value="1"/>
</dbReference>
<dbReference type="PANTHER" id="PTHR13866:SF30">
    <property type="match status" value="1"/>
</dbReference>
<dbReference type="SMART" id="SM00211">
    <property type="entry name" value="TY"/>
    <property type="match status" value="1"/>
</dbReference>
<evidence type="ECO:0000256" key="4">
    <source>
        <dbReference type="ARBA" id="ARBA00022974"/>
    </source>
</evidence>
<keyword evidence="2" id="KW-0964">Secreted</keyword>
<evidence type="ECO:0000256" key="5">
    <source>
        <dbReference type="ARBA" id="ARBA00023157"/>
    </source>
</evidence>
<dbReference type="Pfam" id="PF10591">
    <property type="entry name" value="SPARC_Ca_bdg"/>
    <property type="match status" value="1"/>
</dbReference>
<comment type="caution">
    <text evidence="8">Lacks conserved residue(s) required for the propagation of feature annotation.</text>
</comment>
<sequence>MKILAQKGMEIKKLSLSTLQFYFHHQQQQQQQRKERQKSSSKQQQQQQQQRIKLERRRQNVNLPSTKFAATTTTTPTSSLKKLNETNIDNKIKQNKNKNNKPGTKNNINNNRKNNRNDDDEDATRWKMISSNQINTIHHNEHNNGNQLKPKQSKQQQQQRTNILNKFEHQHHQQQQQGNNNSSQNKSNNNIIQCPSCPFSHGSQVICGTDNSTYSSMCRIEYHNCIHGFDVRFACFGFCPCSKLIQTKMMATTNTAIATITTPSTKSSKLKRKNNFINKIDETHEIHTLKQSTNSTNLLTKHSLKQYHYLIDNDENDSLIKTNHNNQNNNFERMKECSSDELRSMGFRLLDWFAVVMQEELTRIKTNVTNKLLQQQQQQQQRLLNKINNNTYLPDCEESVSFMFYHFDIDNNYKLTSKELYYLVHDENEHCLEPYLIKCDEDHNHLLTIYEWCSCFSLPKPCLYHQKQLIQQNNDKIIGQYLPQCDEKGHYRNIQCQHTTKHCWCSDKNGNEIAGTRVHGRLPVCAV</sequence>
<name>A0ABQ8JB37_DERPT</name>
<dbReference type="PROSITE" id="PS51162">
    <property type="entry name" value="THYROGLOBULIN_1_2"/>
    <property type="match status" value="1"/>
</dbReference>
<evidence type="ECO:0000256" key="6">
    <source>
        <dbReference type="ARBA" id="ARBA00023180"/>
    </source>
</evidence>
<proteinExistence type="predicted"/>
<comment type="caution">
    <text evidence="12">The sequence shown here is derived from an EMBL/GenBank/DDBJ whole genome shotgun (WGS) entry which is preliminary data.</text>
</comment>
<keyword evidence="4" id="KW-0654">Proteoglycan</keyword>
<evidence type="ECO:0000259" key="10">
    <source>
        <dbReference type="PROSITE" id="PS51162"/>
    </source>
</evidence>
<reference evidence="12 13" key="1">
    <citation type="journal article" date="2018" name="J. Allergy Clin. Immunol.">
        <title>High-quality assembly of Dermatophagoides pteronyssinus genome and transcriptome reveals a wide range of novel allergens.</title>
        <authorList>
            <person name="Liu X.Y."/>
            <person name="Yang K.Y."/>
            <person name="Wang M.Q."/>
            <person name="Kwok J.S."/>
            <person name="Zeng X."/>
            <person name="Yang Z."/>
            <person name="Xiao X.J."/>
            <person name="Lau C.P."/>
            <person name="Li Y."/>
            <person name="Huang Z.M."/>
            <person name="Ba J.G."/>
            <person name="Yim A.K."/>
            <person name="Ouyang C.Y."/>
            <person name="Ngai S.M."/>
            <person name="Chan T.F."/>
            <person name="Leung E.L."/>
            <person name="Liu L."/>
            <person name="Liu Z.G."/>
            <person name="Tsui S.K."/>
        </authorList>
    </citation>
    <scope>NUCLEOTIDE SEQUENCE [LARGE SCALE GENOMIC DNA]</scope>
    <source>
        <strain evidence="12">Derp</strain>
    </source>
</reference>
<dbReference type="Proteomes" id="UP000887458">
    <property type="component" value="Unassembled WGS sequence"/>
</dbReference>
<feature type="disulfide bond" evidence="8">
    <location>
        <begin position="496"/>
        <end position="503"/>
    </location>
</feature>
<feature type="domain" description="Kazal-like" evidence="11">
    <location>
        <begin position="188"/>
        <end position="240"/>
    </location>
</feature>
<evidence type="ECO:0000313" key="13">
    <source>
        <dbReference type="Proteomes" id="UP000887458"/>
    </source>
</evidence>
<dbReference type="CDD" id="cd00104">
    <property type="entry name" value="KAZAL_FS"/>
    <property type="match status" value="1"/>
</dbReference>
<dbReference type="InterPro" id="IPR019577">
    <property type="entry name" value="SPARC/Testican_Ca-bd-dom"/>
</dbReference>
<feature type="region of interest" description="Disordered" evidence="9">
    <location>
        <begin position="27"/>
        <end position="123"/>
    </location>
</feature>
<feature type="compositionally biased region" description="Low complexity" evidence="9">
    <location>
        <begin position="100"/>
        <end position="112"/>
    </location>
</feature>
<dbReference type="InterPro" id="IPR011992">
    <property type="entry name" value="EF-hand-dom_pair"/>
</dbReference>
<reference evidence="12 13" key="2">
    <citation type="journal article" date="2022" name="Mol. Biol. Evol.">
        <title>Comparative Genomics Reveals Insights into the Divergent Evolution of Astigmatic Mites and Household Pest Adaptations.</title>
        <authorList>
            <person name="Xiong Q."/>
            <person name="Wan A.T."/>
            <person name="Liu X."/>
            <person name="Fung C.S."/>
            <person name="Xiao X."/>
            <person name="Malainual N."/>
            <person name="Hou J."/>
            <person name="Wang L."/>
            <person name="Wang M."/>
            <person name="Yang K.Y."/>
            <person name="Cui Y."/>
            <person name="Leung E.L."/>
            <person name="Nong W."/>
            <person name="Shin S.K."/>
            <person name="Au S.W."/>
            <person name="Jeong K.Y."/>
            <person name="Chew F.T."/>
            <person name="Hui J.H."/>
            <person name="Leung T.F."/>
            <person name="Tungtrongchitr A."/>
            <person name="Zhong N."/>
            <person name="Liu Z."/>
            <person name="Tsui S.K."/>
        </authorList>
    </citation>
    <scope>NUCLEOTIDE SEQUENCE [LARGE SCALE GENOMIC DNA]</scope>
    <source>
        <strain evidence="12">Derp</strain>
    </source>
</reference>
<feature type="compositionally biased region" description="Low complexity" evidence="9">
    <location>
        <begin position="147"/>
        <end position="159"/>
    </location>
</feature>
<evidence type="ECO:0000313" key="12">
    <source>
        <dbReference type="EMBL" id="KAH9419811.1"/>
    </source>
</evidence>
<keyword evidence="5 8" id="KW-1015">Disulfide bond</keyword>
<keyword evidence="7" id="KW-0357">Heparan sulfate</keyword>
<dbReference type="InterPro" id="IPR002350">
    <property type="entry name" value="Kazal_dom"/>
</dbReference>
<dbReference type="Pfam" id="PF00086">
    <property type="entry name" value="Thyroglobulin_1"/>
    <property type="match status" value="1"/>
</dbReference>
<dbReference type="Gene3D" id="1.10.238.10">
    <property type="entry name" value="EF-hand"/>
    <property type="match status" value="1"/>
</dbReference>
<gene>
    <name evidence="12" type="primary">SPOCK3</name>
    <name evidence="12" type="ORF">DERP_001642</name>
</gene>
<feature type="compositionally biased region" description="Basic and acidic residues" evidence="9">
    <location>
        <begin position="82"/>
        <end position="92"/>
    </location>
</feature>
<feature type="disulfide bond" evidence="8">
    <location>
        <begin position="505"/>
        <end position="525"/>
    </location>
</feature>
<protein>
    <submittedName>
        <fullName evidence="12">Calcium ion binding</fullName>
    </submittedName>
</protein>
<dbReference type="Pfam" id="PF07648">
    <property type="entry name" value="Kazal_2"/>
    <property type="match status" value="1"/>
</dbReference>
<evidence type="ECO:0000256" key="1">
    <source>
        <dbReference type="ARBA" id="ARBA00004613"/>
    </source>
</evidence>
<dbReference type="EMBL" id="NJHN03000054">
    <property type="protein sequence ID" value="KAH9419811.1"/>
    <property type="molecule type" value="Genomic_DNA"/>
</dbReference>
<dbReference type="SMART" id="SM00280">
    <property type="entry name" value="KAZAL"/>
    <property type="match status" value="1"/>
</dbReference>
<evidence type="ECO:0000256" key="7">
    <source>
        <dbReference type="ARBA" id="ARBA00023207"/>
    </source>
</evidence>
<keyword evidence="3" id="KW-0732">Signal</keyword>